<dbReference type="InParanoid" id="K5WLB5"/>
<evidence type="ECO:0000256" key="1">
    <source>
        <dbReference type="SAM" id="SignalP"/>
    </source>
</evidence>
<dbReference type="EMBL" id="JH930469">
    <property type="protein sequence ID" value="EKM59969.1"/>
    <property type="molecule type" value="Genomic_DNA"/>
</dbReference>
<dbReference type="Proteomes" id="UP000008370">
    <property type="component" value="Unassembled WGS sequence"/>
</dbReference>
<accession>K5WLB5</accession>
<gene>
    <name evidence="2" type="ORF">PHACADRAFT_181884</name>
</gene>
<feature type="signal peptide" evidence="1">
    <location>
        <begin position="1"/>
        <end position="18"/>
    </location>
</feature>
<dbReference type="RefSeq" id="XP_007392518.1">
    <property type="nucleotide sequence ID" value="XM_007392456.1"/>
</dbReference>
<dbReference type="HOGENOM" id="CLU_1461820_0_0_1"/>
<reference evidence="2 3" key="1">
    <citation type="journal article" date="2012" name="BMC Genomics">
        <title>Comparative genomics of the white-rot fungi, Phanerochaete carnosa and P. chrysosporium, to elucidate the genetic basis of the distinct wood types they colonize.</title>
        <authorList>
            <person name="Suzuki H."/>
            <person name="MacDonald J."/>
            <person name="Syed K."/>
            <person name="Salamov A."/>
            <person name="Hori C."/>
            <person name="Aerts A."/>
            <person name="Henrissat B."/>
            <person name="Wiebenga A."/>
            <person name="vanKuyk P.A."/>
            <person name="Barry K."/>
            <person name="Lindquist E."/>
            <person name="LaButti K."/>
            <person name="Lapidus A."/>
            <person name="Lucas S."/>
            <person name="Coutinho P."/>
            <person name="Gong Y."/>
            <person name="Samejima M."/>
            <person name="Mahadevan R."/>
            <person name="Abou-Zaid M."/>
            <person name="de Vries R.P."/>
            <person name="Igarashi K."/>
            <person name="Yadav J.S."/>
            <person name="Grigoriev I.V."/>
            <person name="Master E.R."/>
        </authorList>
    </citation>
    <scope>NUCLEOTIDE SEQUENCE [LARGE SCALE GENOMIC DNA]</scope>
    <source>
        <strain evidence="2 3">HHB-10118-sp</strain>
    </source>
</reference>
<organism evidence="2 3">
    <name type="scientific">Phanerochaete carnosa (strain HHB-10118-sp)</name>
    <name type="common">White-rot fungus</name>
    <name type="synonym">Peniophora carnosa</name>
    <dbReference type="NCBI Taxonomy" id="650164"/>
    <lineage>
        <taxon>Eukaryota</taxon>
        <taxon>Fungi</taxon>
        <taxon>Dikarya</taxon>
        <taxon>Basidiomycota</taxon>
        <taxon>Agaricomycotina</taxon>
        <taxon>Agaricomycetes</taxon>
        <taxon>Polyporales</taxon>
        <taxon>Phanerochaetaceae</taxon>
        <taxon>Phanerochaete</taxon>
    </lineage>
</organism>
<dbReference type="KEGG" id="pco:PHACADRAFT_181884"/>
<dbReference type="AlphaFoldDB" id="K5WLB5"/>
<evidence type="ECO:0000313" key="2">
    <source>
        <dbReference type="EMBL" id="EKM59969.1"/>
    </source>
</evidence>
<feature type="chain" id="PRO_5003885684" evidence="1">
    <location>
        <begin position="19"/>
        <end position="185"/>
    </location>
</feature>
<sequence length="185" mass="20519">MSALNFSLLIVHLLAVLGNDRLGSENIVSASSVSVKFARQFLLCQLLWYGGLQEDTHLLQTCMGTSARLRLTGENISPDCYLSDNSIQNREQVCREMDTGLLLPLHLKVLYRSACPHLRHSAPEKPSFYVKNGPSIPAIKELYHLQTPADAGRKSLIQAAPVLRPRPNKFEILGEGFVLGVQHSE</sequence>
<protein>
    <submittedName>
        <fullName evidence="2">Uncharacterized protein</fullName>
    </submittedName>
</protein>
<keyword evidence="1" id="KW-0732">Signal</keyword>
<name>K5WLB5_PHACS</name>
<keyword evidence="3" id="KW-1185">Reference proteome</keyword>
<evidence type="ECO:0000313" key="3">
    <source>
        <dbReference type="Proteomes" id="UP000008370"/>
    </source>
</evidence>
<proteinExistence type="predicted"/>
<dbReference type="GeneID" id="18910053"/>